<dbReference type="AlphaFoldDB" id="A0A316UY62"/>
<protein>
    <submittedName>
        <fullName evidence="2">Uncharacterized protein</fullName>
    </submittedName>
</protein>
<feature type="compositionally biased region" description="Low complexity" evidence="1">
    <location>
        <begin position="63"/>
        <end position="94"/>
    </location>
</feature>
<name>A0A316UY62_9BASI</name>
<dbReference type="EMBL" id="KZ819662">
    <property type="protein sequence ID" value="PWN30240.1"/>
    <property type="molecule type" value="Genomic_DNA"/>
</dbReference>
<accession>A0A316UY62</accession>
<feature type="region of interest" description="Disordered" evidence="1">
    <location>
        <begin position="63"/>
        <end position="122"/>
    </location>
</feature>
<feature type="compositionally biased region" description="Polar residues" evidence="1">
    <location>
        <begin position="223"/>
        <end position="233"/>
    </location>
</feature>
<gene>
    <name evidence="2" type="ORF">BDZ90DRAFT_257327</name>
</gene>
<dbReference type="Proteomes" id="UP000245884">
    <property type="component" value="Unassembled WGS sequence"/>
</dbReference>
<dbReference type="RefSeq" id="XP_025364852.1">
    <property type="nucleotide sequence ID" value="XM_025507942.1"/>
</dbReference>
<dbReference type="GeneID" id="37029765"/>
<proteinExistence type="predicted"/>
<evidence type="ECO:0000256" key="1">
    <source>
        <dbReference type="SAM" id="MobiDB-lite"/>
    </source>
</evidence>
<feature type="compositionally biased region" description="Low complexity" evidence="1">
    <location>
        <begin position="171"/>
        <end position="180"/>
    </location>
</feature>
<reference evidence="2 3" key="1">
    <citation type="journal article" date="2018" name="Mol. Biol. Evol.">
        <title>Broad Genomic Sampling Reveals a Smut Pathogenic Ancestry of the Fungal Clade Ustilaginomycotina.</title>
        <authorList>
            <person name="Kijpornyongpan T."/>
            <person name="Mondo S.J."/>
            <person name="Barry K."/>
            <person name="Sandor L."/>
            <person name="Lee J."/>
            <person name="Lipzen A."/>
            <person name="Pangilinan J."/>
            <person name="LaButti K."/>
            <person name="Hainaut M."/>
            <person name="Henrissat B."/>
            <person name="Grigoriev I.V."/>
            <person name="Spatafora J.W."/>
            <person name="Aime M.C."/>
        </authorList>
    </citation>
    <scope>NUCLEOTIDE SEQUENCE [LARGE SCALE GENOMIC DNA]</scope>
    <source>
        <strain evidence="2 3">MCA 5214</strain>
    </source>
</reference>
<feature type="compositionally biased region" description="Acidic residues" evidence="1">
    <location>
        <begin position="95"/>
        <end position="110"/>
    </location>
</feature>
<sequence>MSRANDEHFCNICQTRIRHPKTFIAHMAQHHRVAEANAVQAGGPSGGVGDSGEANAGAGRVEEAGVGEVTGGEVTTGEATVGDALVGEVTVGEATGEEAGEEDAEGEIDDEYGRGASSSSAASTTLPPFNHLFGAASTTLPAFGRDILLSSAADATLPAPGRNIHHHSAASSTLPPLTHHPLPPPPSHDTFNAASATFHAADSGSTAAGGASGNDGLNAAPTDASNSWLQDSSAEPAMDEAAINEAAAYFRGYQDGYQQRGMEAGVSRVGWGGAYQSA</sequence>
<feature type="compositionally biased region" description="Low complexity" evidence="1">
    <location>
        <begin position="200"/>
        <end position="209"/>
    </location>
</feature>
<feature type="region of interest" description="Disordered" evidence="1">
    <location>
        <begin position="160"/>
        <end position="237"/>
    </location>
</feature>
<organism evidence="2 3">
    <name type="scientific">Jaminaea rosea</name>
    <dbReference type="NCBI Taxonomy" id="1569628"/>
    <lineage>
        <taxon>Eukaryota</taxon>
        <taxon>Fungi</taxon>
        <taxon>Dikarya</taxon>
        <taxon>Basidiomycota</taxon>
        <taxon>Ustilaginomycotina</taxon>
        <taxon>Exobasidiomycetes</taxon>
        <taxon>Microstromatales</taxon>
        <taxon>Microstromatales incertae sedis</taxon>
        <taxon>Jaminaea</taxon>
    </lineage>
</organism>
<evidence type="ECO:0000313" key="2">
    <source>
        <dbReference type="EMBL" id="PWN30240.1"/>
    </source>
</evidence>
<evidence type="ECO:0000313" key="3">
    <source>
        <dbReference type="Proteomes" id="UP000245884"/>
    </source>
</evidence>
<keyword evidence="3" id="KW-1185">Reference proteome</keyword>